<evidence type="ECO:0000313" key="3">
    <source>
        <dbReference type="EMBL" id="BAU22759.1"/>
    </source>
</evidence>
<evidence type="ECO:0000313" key="4">
    <source>
        <dbReference type="Proteomes" id="UP000068196"/>
    </source>
</evidence>
<keyword evidence="2" id="KW-1133">Transmembrane helix</keyword>
<dbReference type="STRING" id="1653476.THC_0361"/>
<organism evidence="3 4">
    <name type="scientific">Caldimicrobium thiodismutans</name>
    <dbReference type="NCBI Taxonomy" id="1653476"/>
    <lineage>
        <taxon>Bacteria</taxon>
        <taxon>Pseudomonadati</taxon>
        <taxon>Thermodesulfobacteriota</taxon>
        <taxon>Thermodesulfobacteria</taxon>
        <taxon>Thermodesulfobacteriales</taxon>
        <taxon>Thermodesulfobacteriaceae</taxon>
        <taxon>Caldimicrobium</taxon>
    </lineage>
</organism>
<gene>
    <name evidence="3" type="ORF">THC_0361</name>
</gene>
<feature type="transmembrane region" description="Helical" evidence="2">
    <location>
        <begin position="6"/>
        <end position="26"/>
    </location>
</feature>
<sequence>MNKELLLYALLIFDVFILVLLALFYLRFRKFLNLPWEEIEESLDRAQRLVDRLKELKEKGAKGERNLSDPREEVILLSQKGLKIKEISKKTGLSEGEIEIILKTQK</sequence>
<dbReference type="EMBL" id="AP014945">
    <property type="protein sequence ID" value="BAU22759.1"/>
    <property type="molecule type" value="Genomic_DNA"/>
</dbReference>
<dbReference type="Proteomes" id="UP000068196">
    <property type="component" value="Chromosome"/>
</dbReference>
<dbReference type="RefSeq" id="WP_068512519.1">
    <property type="nucleotide sequence ID" value="NZ_AP014945.1"/>
</dbReference>
<keyword evidence="1" id="KW-0175">Coiled coil</keyword>
<protein>
    <submittedName>
        <fullName evidence="3">Uncharacterized protein</fullName>
    </submittedName>
</protein>
<keyword evidence="2" id="KW-0472">Membrane</keyword>
<proteinExistence type="predicted"/>
<name>A0A0U5AFI3_9BACT</name>
<accession>A0A0U5AFI3</accession>
<reference evidence="3 4" key="1">
    <citation type="journal article" date="2016" name="Int. J. Syst. Evol. Microbiol.">
        <title>Caldimicrobium thiodismutans sp. nov., a sulfur-disproportionating bacterium isolated from a hot spring, and emended description of the genus Caldimicrobium.</title>
        <authorList>
            <person name="Kojima H."/>
            <person name="Umezawa K."/>
            <person name="Fukui M."/>
        </authorList>
    </citation>
    <scope>NUCLEOTIDE SEQUENCE [LARGE SCALE GENOMIC DNA]</scope>
    <source>
        <strain evidence="3 4">TF1</strain>
    </source>
</reference>
<dbReference type="OrthoDB" id="9809271at2"/>
<keyword evidence="4" id="KW-1185">Reference proteome</keyword>
<evidence type="ECO:0000256" key="1">
    <source>
        <dbReference type="SAM" id="Coils"/>
    </source>
</evidence>
<feature type="coiled-coil region" evidence="1">
    <location>
        <begin position="36"/>
        <end position="66"/>
    </location>
</feature>
<reference evidence="4" key="2">
    <citation type="journal article" date="2016" name="Int. J. Syst. Evol. Microbiol.">
        <title>Caldimicrobium thiodismutans sp. nov., a sulfur-disproportionating bacterium isolated from a hot spring.</title>
        <authorList>
            <person name="Kojima H."/>
            <person name="Umezawa K."/>
            <person name="Fukui M."/>
        </authorList>
    </citation>
    <scope>NUCLEOTIDE SEQUENCE [LARGE SCALE GENOMIC DNA]</scope>
    <source>
        <strain evidence="4">TF1</strain>
    </source>
</reference>
<evidence type="ECO:0000256" key="2">
    <source>
        <dbReference type="SAM" id="Phobius"/>
    </source>
</evidence>
<dbReference type="KEGG" id="cthi:THC_0361"/>
<keyword evidence="2" id="KW-0812">Transmembrane</keyword>
<dbReference type="AlphaFoldDB" id="A0A0U5AFI3"/>